<feature type="compositionally biased region" description="Low complexity" evidence="1">
    <location>
        <begin position="356"/>
        <end position="367"/>
    </location>
</feature>
<dbReference type="SMART" id="SM00293">
    <property type="entry name" value="PWWP"/>
    <property type="match status" value="1"/>
</dbReference>
<feature type="compositionally biased region" description="Basic and acidic residues" evidence="1">
    <location>
        <begin position="376"/>
        <end position="401"/>
    </location>
</feature>
<feature type="compositionally biased region" description="Low complexity" evidence="1">
    <location>
        <begin position="500"/>
        <end position="510"/>
    </location>
</feature>
<evidence type="ECO:0000256" key="1">
    <source>
        <dbReference type="SAM" id="MobiDB-lite"/>
    </source>
</evidence>
<organism evidence="3 4">
    <name type="scientific">Schizothecium vesticola</name>
    <dbReference type="NCBI Taxonomy" id="314040"/>
    <lineage>
        <taxon>Eukaryota</taxon>
        <taxon>Fungi</taxon>
        <taxon>Dikarya</taxon>
        <taxon>Ascomycota</taxon>
        <taxon>Pezizomycotina</taxon>
        <taxon>Sordariomycetes</taxon>
        <taxon>Sordariomycetidae</taxon>
        <taxon>Sordariales</taxon>
        <taxon>Schizotheciaceae</taxon>
        <taxon>Schizothecium</taxon>
    </lineage>
</organism>
<feature type="region of interest" description="Disordered" evidence="1">
    <location>
        <begin position="272"/>
        <end position="401"/>
    </location>
</feature>
<evidence type="ECO:0000259" key="2">
    <source>
        <dbReference type="PROSITE" id="PS50812"/>
    </source>
</evidence>
<dbReference type="AlphaFoldDB" id="A0AA40FAR3"/>
<keyword evidence="4" id="KW-1185">Reference proteome</keyword>
<accession>A0AA40FAR3</accession>
<evidence type="ECO:0000313" key="4">
    <source>
        <dbReference type="Proteomes" id="UP001172155"/>
    </source>
</evidence>
<sequence length="555" mass="59887">MSAKDSKSPAPAAAAEQTAGAPKDGAPAATASRETSPANDASEVDQKTAADASAEPSENLAEAVAEKTNEATAATSDVEMTDAANADKPPAAAEAPAAADAAATGPTPSKSHAKRKSVGLADPKGKKLNKKASKARILHIDAQPGEHFFVKLKGFPQWPVIICDEDMLPTSLIKSRPVTAKRADGTYRDDYQDGAKKASDRTFPVMYLHTNEFGWVPNSDLIDLDPDTVIEGKSDKMRKDLQAAYDLAAEHNDLRFYKEVLQRYQEEQLEKERQRAAKAATPKSKKAKVVTDDDEDVEMADAADEDDSTPPPKKSAKKRKAEDSVEPPQRAESVKKTKIKLTTNANRKSLTAAESTPKAAKPVAAETKAAKPKTKKKEEKSESEPVVPKEPELTQEEKHARKEKEVLFLRHKLQKGLLTRDQEPKEEEMKAMSDFVSTLESFSDLAVSIIRATKINKVLKAILKLDNIPKEDQFQFKARSQALLDKWNKLLAVEGAVPAATAAPAAAPETNGVNGAKTNGVKAKSEESEKDKPAEEAGEKVASDEKTAEPVEASA</sequence>
<dbReference type="Pfam" id="PF00855">
    <property type="entry name" value="PWWP"/>
    <property type="match status" value="1"/>
</dbReference>
<dbReference type="InterPro" id="IPR000313">
    <property type="entry name" value="PWWP_dom"/>
</dbReference>
<name>A0AA40FAR3_9PEZI</name>
<proteinExistence type="predicted"/>
<dbReference type="SUPFAM" id="SSF63748">
    <property type="entry name" value="Tudor/PWWP/MBT"/>
    <property type="match status" value="1"/>
</dbReference>
<dbReference type="EMBL" id="JAUKUD010000001">
    <property type="protein sequence ID" value="KAK0754177.1"/>
    <property type="molecule type" value="Genomic_DNA"/>
</dbReference>
<feature type="compositionally biased region" description="Low complexity" evidence="1">
    <location>
        <begin position="82"/>
        <end position="103"/>
    </location>
</feature>
<feature type="compositionally biased region" description="Acidic residues" evidence="1">
    <location>
        <begin position="292"/>
        <end position="308"/>
    </location>
</feature>
<dbReference type="PANTHER" id="PTHR22910:SF6">
    <property type="entry name" value="PROTEIN MGARP"/>
    <property type="match status" value="1"/>
</dbReference>
<feature type="region of interest" description="Disordered" evidence="1">
    <location>
        <begin position="500"/>
        <end position="555"/>
    </location>
</feature>
<dbReference type="InterPro" id="IPR026093">
    <property type="entry name" value="MGARP"/>
</dbReference>
<protein>
    <recommendedName>
        <fullName evidence="2">PWWP domain-containing protein</fullName>
    </recommendedName>
</protein>
<reference evidence="3" key="1">
    <citation type="submission" date="2023-06" db="EMBL/GenBank/DDBJ databases">
        <title>Genome-scale phylogeny and comparative genomics of the fungal order Sordariales.</title>
        <authorList>
            <consortium name="Lawrence Berkeley National Laboratory"/>
            <person name="Hensen N."/>
            <person name="Bonometti L."/>
            <person name="Westerberg I."/>
            <person name="Brannstrom I.O."/>
            <person name="Guillou S."/>
            <person name="Cros-Aarteil S."/>
            <person name="Calhoun S."/>
            <person name="Haridas S."/>
            <person name="Kuo A."/>
            <person name="Mondo S."/>
            <person name="Pangilinan J."/>
            <person name="Riley R."/>
            <person name="LaButti K."/>
            <person name="Andreopoulos B."/>
            <person name="Lipzen A."/>
            <person name="Chen C."/>
            <person name="Yanf M."/>
            <person name="Daum C."/>
            <person name="Ng V."/>
            <person name="Clum A."/>
            <person name="Steindorff A."/>
            <person name="Ohm R."/>
            <person name="Martin F."/>
            <person name="Silar P."/>
            <person name="Natvig D."/>
            <person name="Lalanne C."/>
            <person name="Gautier V."/>
            <person name="Ament-velasquez S.L."/>
            <person name="Kruys A."/>
            <person name="Hutchinson M.I."/>
            <person name="Powell A.J."/>
            <person name="Barry K."/>
            <person name="Miller A.N."/>
            <person name="Grigoriev I.V."/>
            <person name="Debuchy R."/>
            <person name="Gladieux P."/>
            <person name="Thoren M.H."/>
            <person name="Johannesson H."/>
        </authorList>
    </citation>
    <scope>NUCLEOTIDE SEQUENCE</scope>
    <source>
        <strain evidence="3">SMH3187-1</strain>
    </source>
</reference>
<evidence type="ECO:0000313" key="3">
    <source>
        <dbReference type="EMBL" id="KAK0754177.1"/>
    </source>
</evidence>
<comment type="caution">
    <text evidence="3">The sequence shown here is derived from an EMBL/GenBank/DDBJ whole genome shotgun (WGS) entry which is preliminary data.</text>
</comment>
<gene>
    <name evidence="3" type="ORF">B0T18DRAFT_32121</name>
</gene>
<dbReference type="GO" id="GO:0005739">
    <property type="term" value="C:mitochondrion"/>
    <property type="evidence" value="ECO:0007669"/>
    <property type="project" value="InterPro"/>
</dbReference>
<feature type="compositionally biased region" description="Low complexity" evidence="1">
    <location>
        <begin position="8"/>
        <end position="23"/>
    </location>
</feature>
<feature type="compositionally biased region" description="Basic and acidic residues" evidence="1">
    <location>
        <begin position="523"/>
        <end position="549"/>
    </location>
</feature>
<dbReference type="Proteomes" id="UP001172155">
    <property type="component" value="Unassembled WGS sequence"/>
</dbReference>
<feature type="region of interest" description="Disordered" evidence="1">
    <location>
        <begin position="1"/>
        <end position="128"/>
    </location>
</feature>
<feature type="domain" description="PWWP" evidence="2">
    <location>
        <begin position="144"/>
        <end position="227"/>
    </location>
</feature>
<dbReference type="PROSITE" id="PS50812">
    <property type="entry name" value="PWWP"/>
    <property type="match status" value="1"/>
</dbReference>
<dbReference type="Gene3D" id="2.30.30.140">
    <property type="match status" value="1"/>
</dbReference>
<feature type="compositionally biased region" description="Polar residues" evidence="1">
    <location>
        <begin position="340"/>
        <end position="354"/>
    </location>
</feature>
<dbReference type="PANTHER" id="PTHR22910">
    <property type="entry name" value="PROTEIN MGARP"/>
    <property type="match status" value="1"/>
</dbReference>